<dbReference type="GO" id="GO:0000973">
    <property type="term" value="P:post-transcriptional tethering of RNA polymerase II gene DNA at nuclear periphery"/>
    <property type="evidence" value="ECO:0007669"/>
    <property type="project" value="TreeGrafter"/>
</dbReference>
<evidence type="ECO:0000256" key="5">
    <source>
        <dbReference type="ARBA" id="ARBA00022927"/>
    </source>
</evidence>
<dbReference type="GO" id="GO:0031080">
    <property type="term" value="C:nuclear pore outer ring"/>
    <property type="evidence" value="ECO:0007669"/>
    <property type="project" value="TreeGrafter"/>
</dbReference>
<dbReference type="Gene3D" id="1.20.190.50">
    <property type="match status" value="1"/>
</dbReference>
<comment type="similarity">
    <text evidence="2">Belongs to the nucleoporin Nup84/Nup107 family.</text>
</comment>
<keyword evidence="8" id="KW-0539">Nucleus</keyword>
<dbReference type="OrthoDB" id="3098at2759"/>
<evidence type="ECO:0000256" key="8">
    <source>
        <dbReference type="ARBA" id="ARBA00023242"/>
    </source>
</evidence>
<accession>A0A8S9YWA9</accession>
<keyword evidence="7" id="KW-0906">Nuclear pore complex</keyword>
<feature type="compositionally biased region" description="Basic residues" evidence="9">
    <location>
        <begin position="1445"/>
        <end position="1455"/>
    </location>
</feature>
<proteinExistence type="inferred from homology"/>
<dbReference type="InterPro" id="IPR013894">
    <property type="entry name" value="RMI1_OB"/>
</dbReference>
<evidence type="ECO:0000313" key="11">
    <source>
        <dbReference type="EMBL" id="KAF7257343.1"/>
    </source>
</evidence>
<name>A0A8S9YWA9_9TREM</name>
<keyword evidence="4" id="KW-0509">mRNA transport</keyword>
<sequence length="1698" mass="189683">MTLISSRDARQSSTLATSFNSKEQCFPLESVMLDTFSGFEGKSNLPTNVTLLLDDNPEAFDGSNLFDQFHELWQTGSNIPIELPLQYTSLCTLTAQYLPKLASFALYRDGLPNVKNTLEFLNLEKDTWALVSALFTDRFATEIGSGTDPALNDFSNVQHSEREIVKLLYERDSGLRETQMFVDWLERRVREHIEQVAERYECLFNQTTTWENTAHAIEYLSPSELKARKLPSELHPDAAYCTGLQWDPKDQADNDRYLNYLFLCIRGGDMQRAQRLCMQRGEFWRAVSLEGWRPFHFSCFVSSPTDVPTKLDDDMEEECADISWQSDTYIRNRTQATKIDQPDLSIPIEDELVGNTNRVLYKTVSWWNAENPTLHPYDRAIYASLSGNLSVLTRTLPASWTDLAWAHCRAMVEARVDSALRRLLHTGPRANTLALTGKTQPSWPLDGGLTLPESAWVPKDWTIADAFTKIDASLGWSALGFLQAAASSFHNLSMETMRRSALIDFLSGDMPQLPAVLRPSEKGLSDEPALSALLYCIFYATQQVVMLREYEDYLVAVANIMPHLVSAALGGHSLCMDPNGLLLPPIVRGTAGTQNTIVCHCLRFLAHFILFLRAVEPGIPDEPFAQILKAYLSVLIVDHRADLIAHYTASLPTAALRIQWYASFLTDITDADERERCLTLAASAGFDVQRITRAVVRILRERHFVLSLPETGLTDSRKPTAAQLQLDAMEKARLASILQSERLSQLSEADKMRVLSLDWLFYDPRQRGEALVVANSLLRTFIAIKCLKAAEQILDRLPSGTLERAKIICEDSGSPNWLVNAIREHECLVLYLESRDAFADWFKQAHSNRPVPPLELNTSAASHLYGSRGFTERLQAEESRKTYEARLERWRHVVRQDTEVAAEKLLALLTYPTPGWLVDVHTSSGKDSICSSQNQTGLGEEFVSELGDYDNEEDEEDRGLGQPVCSGDATGQSASFWAAKPNGCNVDDLGDDPSSRRLQMQVLRESCLTDTVFLLVDLYRTAGMHQQCTELANYVAAKEHELFKLFSKVQLRQLFDRINESLEQLVATVGDPLGYPTEMADRSERLVDSISIGSKGGDLSVDELQKLGWAVPHDRLTQYIRKSGHLNRQELITSLMNTDLRELGSSWIADSRKTDQLETGGRVVQIVRIRNIAIPLTDEDSMLASTPTASQSGPRLFRLTLTDGRTTVMASFARRNLNTPPGTKLRLIGTIPIHLGFLILRKQDFQVLGGNVPNLIKEWTMTKLAKSCEGRGIGGGHPFVPFGSEEAAALVKTESRFLQSLHSGRDRAFDSFKLAVTSESSEKENEFDADFMERRKDVIAEVKKTVIRESNFSGAPTKQPVSNRFRVGGSRFYELQSEKAQAYDASLAQLVSMGYGTPVALNALKLNHGDHKAALDYLLAKQVTNINMNGTGRGSSARLSSTPGRRSRGRGRRGGRGSFDPMEEDDPYFDPAAAAAAAGLPSRPSTGKVRLDDLLSDARQKLPSTRENFVSTTTPSRPSGSTGPPITQLPIGCPILAQNMQGDYEEAQLIGHLPSAGCGGDKVVLVVYSRNSVDEPEEELVPLSLIRTLNKERITLDMVPSAPPERAQPYSLLNHGLNPRGQFSGGSNRRVFRGRPSGRRSRRGHQWVIFCNRVWSVLFFIARTPNTIVFYSVKRIYAAQSLRFWFLCLLHPYRTTSC</sequence>
<dbReference type="InterPro" id="IPR042470">
    <property type="entry name" value="RMI1_N_C_sf"/>
</dbReference>
<dbReference type="InterPro" id="IPR015940">
    <property type="entry name" value="UBA"/>
</dbReference>
<evidence type="ECO:0000256" key="3">
    <source>
        <dbReference type="ARBA" id="ARBA00022448"/>
    </source>
</evidence>
<dbReference type="SMART" id="SM01161">
    <property type="entry name" value="DUF1767"/>
    <property type="match status" value="1"/>
</dbReference>
<comment type="caution">
    <text evidence="11">The sequence shown here is derived from an EMBL/GenBank/DDBJ whole genome shotgun (WGS) entry which is preliminary data.</text>
</comment>
<evidence type="ECO:0000313" key="12">
    <source>
        <dbReference type="Proteomes" id="UP000822476"/>
    </source>
</evidence>
<organism evidence="11 12">
    <name type="scientific">Paragonimus skrjabini miyazakii</name>
    <dbReference type="NCBI Taxonomy" id="59628"/>
    <lineage>
        <taxon>Eukaryota</taxon>
        <taxon>Metazoa</taxon>
        <taxon>Spiralia</taxon>
        <taxon>Lophotrochozoa</taxon>
        <taxon>Platyhelminthes</taxon>
        <taxon>Trematoda</taxon>
        <taxon>Digenea</taxon>
        <taxon>Plagiorchiida</taxon>
        <taxon>Troglotremata</taxon>
        <taxon>Troglotrematidae</taxon>
        <taxon>Paragonimus</taxon>
    </lineage>
</organism>
<dbReference type="PANTHER" id="PTHR13003">
    <property type="entry name" value="NUP107-RELATED"/>
    <property type="match status" value="1"/>
</dbReference>
<evidence type="ECO:0000256" key="6">
    <source>
        <dbReference type="ARBA" id="ARBA00023010"/>
    </source>
</evidence>
<dbReference type="Gene3D" id="1.10.8.10">
    <property type="entry name" value="DNA helicase RuvA subunit, C-terminal domain"/>
    <property type="match status" value="1"/>
</dbReference>
<dbReference type="PANTHER" id="PTHR13003:SF2">
    <property type="entry name" value="NUCLEAR PORE COMPLEX PROTEIN NUP107"/>
    <property type="match status" value="1"/>
</dbReference>
<feature type="domain" description="UBA" evidence="10">
    <location>
        <begin position="1374"/>
        <end position="1421"/>
    </location>
</feature>
<keyword evidence="6" id="KW-0811">Translocation</keyword>
<keyword evidence="12" id="KW-1185">Reference proteome</keyword>
<keyword evidence="3" id="KW-0813">Transport</keyword>
<dbReference type="InterPro" id="IPR007252">
    <property type="entry name" value="Nup84/Nup107"/>
</dbReference>
<feature type="region of interest" description="Disordered" evidence="9">
    <location>
        <begin position="1498"/>
        <end position="1526"/>
    </location>
</feature>
<keyword evidence="5" id="KW-0653">Protein transport</keyword>
<evidence type="ECO:0000259" key="10">
    <source>
        <dbReference type="PROSITE" id="PS50030"/>
    </source>
</evidence>
<dbReference type="Gene3D" id="1.10.3450.20">
    <property type="match status" value="1"/>
</dbReference>
<dbReference type="Pfam" id="PF08585">
    <property type="entry name" value="RMI1_N_C"/>
    <property type="match status" value="1"/>
</dbReference>
<dbReference type="Gene3D" id="2.40.50.770">
    <property type="entry name" value="RecQ-mediated genome instability protein Rmi1, C-terminal domain"/>
    <property type="match status" value="1"/>
</dbReference>
<comment type="subcellular location">
    <subcellularLocation>
        <location evidence="1">Nucleus</location>
        <location evidence="1">Nuclear pore complex</location>
    </subcellularLocation>
</comment>
<protein>
    <recommendedName>
        <fullName evidence="10">UBA domain-containing protein</fullName>
    </recommendedName>
</protein>
<dbReference type="GO" id="GO:0006606">
    <property type="term" value="P:protein import into nucleus"/>
    <property type="evidence" value="ECO:0007669"/>
    <property type="project" value="TreeGrafter"/>
</dbReference>
<evidence type="ECO:0000256" key="9">
    <source>
        <dbReference type="SAM" id="MobiDB-lite"/>
    </source>
</evidence>
<evidence type="ECO:0000256" key="7">
    <source>
        <dbReference type="ARBA" id="ARBA00023132"/>
    </source>
</evidence>
<dbReference type="InterPro" id="IPR009060">
    <property type="entry name" value="UBA-like_sf"/>
</dbReference>
<reference evidence="11" key="1">
    <citation type="submission" date="2019-07" db="EMBL/GenBank/DDBJ databases">
        <title>Annotation for the trematode Paragonimus miyazaki's.</title>
        <authorList>
            <person name="Choi Y.-J."/>
        </authorList>
    </citation>
    <scope>NUCLEOTIDE SEQUENCE</scope>
    <source>
        <strain evidence="11">Japan</strain>
    </source>
</reference>
<dbReference type="GO" id="GO:0017056">
    <property type="term" value="F:structural constituent of nuclear pore"/>
    <property type="evidence" value="ECO:0007669"/>
    <property type="project" value="InterPro"/>
</dbReference>
<dbReference type="Proteomes" id="UP000822476">
    <property type="component" value="Unassembled WGS sequence"/>
</dbReference>
<dbReference type="SUPFAM" id="SSF46934">
    <property type="entry name" value="UBA-like"/>
    <property type="match status" value="1"/>
</dbReference>
<dbReference type="EMBL" id="JTDE01002456">
    <property type="protein sequence ID" value="KAF7257343.1"/>
    <property type="molecule type" value="Genomic_DNA"/>
</dbReference>
<feature type="compositionally biased region" description="Low complexity" evidence="9">
    <location>
        <begin position="1511"/>
        <end position="1525"/>
    </location>
</feature>
<evidence type="ECO:0000256" key="1">
    <source>
        <dbReference type="ARBA" id="ARBA00004567"/>
    </source>
</evidence>
<dbReference type="GO" id="GO:0006406">
    <property type="term" value="P:mRNA export from nucleus"/>
    <property type="evidence" value="ECO:0007669"/>
    <property type="project" value="TreeGrafter"/>
</dbReference>
<dbReference type="PROSITE" id="PS50030">
    <property type="entry name" value="UBA"/>
    <property type="match status" value="1"/>
</dbReference>
<feature type="region of interest" description="Disordered" evidence="9">
    <location>
        <begin position="1427"/>
        <end position="1468"/>
    </location>
</feature>
<gene>
    <name evidence="11" type="ORF">EG68_05913</name>
</gene>
<evidence type="ECO:0000256" key="4">
    <source>
        <dbReference type="ARBA" id="ARBA00022816"/>
    </source>
</evidence>
<dbReference type="SMART" id="SM00165">
    <property type="entry name" value="UBA"/>
    <property type="match status" value="1"/>
</dbReference>
<evidence type="ECO:0000256" key="2">
    <source>
        <dbReference type="ARBA" id="ARBA00009510"/>
    </source>
</evidence>
<dbReference type="Pfam" id="PF04121">
    <property type="entry name" value="Nup84_Nup100"/>
    <property type="match status" value="2"/>
</dbReference>